<evidence type="ECO:0008006" key="3">
    <source>
        <dbReference type="Google" id="ProtNLM"/>
    </source>
</evidence>
<comment type="caution">
    <text evidence="1">The sequence shown here is derived from an EMBL/GenBank/DDBJ whole genome shotgun (WGS) entry which is preliminary data.</text>
</comment>
<dbReference type="EMBL" id="SMUW01000035">
    <property type="protein sequence ID" value="TDK43482.1"/>
    <property type="molecule type" value="Genomic_DNA"/>
</dbReference>
<protein>
    <recommendedName>
        <fullName evidence="3">Lipoprotein</fullName>
    </recommendedName>
</protein>
<keyword evidence="2" id="KW-1185">Reference proteome</keyword>
<reference evidence="1 2" key="1">
    <citation type="submission" date="2019-03" db="EMBL/GenBank/DDBJ databases">
        <title>Algoriphagus aquimaris sp. nov., isolated form marine sediment in Pohang, Korea.</title>
        <authorList>
            <person name="Kim J."/>
            <person name="Yoon S.-H."/>
            <person name="Lee S.-S."/>
        </authorList>
    </citation>
    <scope>NUCLEOTIDE SEQUENCE [LARGE SCALE GENOMIC DNA]</scope>
    <source>
        <strain evidence="1 2">F21</strain>
    </source>
</reference>
<gene>
    <name evidence="1" type="ORF">E1898_12815</name>
</gene>
<dbReference type="PROSITE" id="PS51257">
    <property type="entry name" value="PROKAR_LIPOPROTEIN"/>
    <property type="match status" value="1"/>
</dbReference>
<accession>A0A4R5UW62</accession>
<organism evidence="1 2">
    <name type="scientific">Algoriphagus formosus</name>
    <dbReference type="NCBI Taxonomy" id="2007308"/>
    <lineage>
        <taxon>Bacteria</taxon>
        <taxon>Pseudomonadati</taxon>
        <taxon>Bacteroidota</taxon>
        <taxon>Cytophagia</taxon>
        <taxon>Cytophagales</taxon>
        <taxon>Cyclobacteriaceae</taxon>
        <taxon>Algoriphagus</taxon>
    </lineage>
</organism>
<dbReference type="AlphaFoldDB" id="A0A4R5UW62"/>
<name>A0A4R5UW62_9BACT</name>
<dbReference type="Proteomes" id="UP000295438">
    <property type="component" value="Unassembled WGS sequence"/>
</dbReference>
<evidence type="ECO:0000313" key="2">
    <source>
        <dbReference type="Proteomes" id="UP000295438"/>
    </source>
</evidence>
<sequence>MKKHFHIGLILILFLSVSCSDNQEPINENYFFEVEVEGNVFRQEFSENLTLNELPLIYERDRSVSIGQINSMIDTNCLSSCISPFYINMVFDGRVGTREVEVLEQLQVPIGSFTTDFWYGSTNVTAEPSKIRVTITEADESKRVITGTFEGETYKNQTLTPVKIPIKGKFKAGYRVL</sequence>
<evidence type="ECO:0000313" key="1">
    <source>
        <dbReference type="EMBL" id="TDK43482.1"/>
    </source>
</evidence>
<proteinExistence type="predicted"/>
<dbReference type="RefSeq" id="WP_133391176.1">
    <property type="nucleotide sequence ID" value="NZ_SMUW01000035.1"/>
</dbReference>